<feature type="coiled-coil region" evidence="2">
    <location>
        <begin position="207"/>
        <end position="237"/>
    </location>
</feature>
<dbReference type="Pfam" id="PF07842">
    <property type="entry name" value="GCFC"/>
    <property type="match status" value="1"/>
</dbReference>
<dbReference type="OrthoDB" id="4822at2759"/>
<dbReference type="Proteomes" id="UP000799424">
    <property type="component" value="Unassembled WGS sequence"/>
</dbReference>
<dbReference type="SMART" id="SM00443">
    <property type="entry name" value="G_patch"/>
    <property type="match status" value="1"/>
</dbReference>
<name>A0A6A7ACK9_9PLEO</name>
<feature type="compositionally biased region" description="Basic residues" evidence="3">
    <location>
        <begin position="109"/>
        <end position="120"/>
    </location>
</feature>
<comment type="similarity">
    <text evidence="1">Belongs to the TFP11/STIP family.</text>
</comment>
<evidence type="ECO:0000256" key="1">
    <source>
        <dbReference type="ARBA" id="ARBA00010900"/>
    </source>
</evidence>
<organism evidence="5 6">
    <name type="scientific">Ophiobolus disseminans</name>
    <dbReference type="NCBI Taxonomy" id="1469910"/>
    <lineage>
        <taxon>Eukaryota</taxon>
        <taxon>Fungi</taxon>
        <taxon>Dikarya</taxon>
        <taxon>Ascomycota</taxon>
        <taxon>Pezizomycotina</taxon>
        <taxon>Dothideomycetes</taxon>
        <taxon>Pleosporomycetidae</taxon>
        <taxon>Pleosporales</taxon>
        <taxon>Pleosporineae</taxon>
        <taxon>Phaeosphaeriaceae</taxon>
        <taxon>Ophiobolus</taxon>
    </lineage>
</organism>
<feature type="region of interest" description="Disordered" evidence="3">
    <location>
        <begin position="594"/>
        <end position="616"/>
    </location>
</feature>
<evidence type="ECO:0000313" key="6">
    <source>
        <dbReference type="Proteomes" id="UP000799424"/>
    </source>
</evidence>
<feature type="compositionally biased region" description="Polar residues" evidence="3">
    <location>
        <begin position="599"/>
        <end position="610"/>
    </location>
</feature>
<accession>A0A6A7ACK9</accession>
<dbReference type="InterPro" id="IPR022783">
    <property type="entry name" value="GCFC_dom"/>
</dbReference>
<dbReference type="GO" id="GO:0000390">
    <property type="term" value="P:spliceosomal complex disassembly"/>
    <property type="evidence" value="ECO:0007669"/>
    <property type="project" value="InterPro"/>
</dbReference>
<dbReference type="GO" id="GO:0071008">
    <property type="term" value="C:U2-type post-mRNA release spliceosomal complex"/>
    <property type="evidence" value="ECO:0007669"/>
    <property type="project" value="TreeGrafter"/>
</dbReference>
<dbReference type="PANTHER" id="PTHR23329">
    <property type="entry name" value="TUFTELIN-INTERACTING PROTEIN 11-RELATED"/>
    <property type="match status" value="1"/>
</dbReference>
<keyword evidence="2" id="KW-0175">Coiled coil</keyword>
<feature type="region of interest" description="Disordered" evidence="3">
    <location>
        <begin position="78"/>
        <end position="128"/>
    </location>
</feature>
<reference evidence="5" key="1">
    <citation type="journal article" date="2020" name="Stud. Mycol.">
        <title>101 Dothideomycetes genomes: a test case for predicting lifestyles and emergence of pathogens.</title>
        <authorList>
            <person name="Haridas S."/>
            <person name="Albert R."/>
            <person name="Binder M."/>
            <person name="Bloem J."/>
            <person name="Labutti K."/>
            <person name="Salamov A."/>
            <person name="Andreopoulos B."/>
            <person name="Baker S."/>
            <person name="Barry K."/>
            <person name="Bills G."/>
            <person name="Bluhm B."/>
            <person name="Cannon C."/>
            <person name="Castanera R."/>
            <person name="Culley D."/>
            <person name="Daum C."/>
            <person name="Ezra D."/>
            <person name="Gonzalez J."/>
            <person name="Henrissat B."/>
            <person name="Kuo A."/>
            <person name="Liang C."/>
            <person name="Lipzen A."/>
            <person name="Lutzoni F."/>
            <person name="Magnuson J."/>
            <person name="Mondo S."/>
            <person name="Nolan M."/>
            <person name="Ohm R."/>
            <person name="Pangilinan J."/>
            <person name="Park H.-J."/>
            <person name="Ramirez L."/>
            <person name="Alfaro M."/>
            <person name="Sun H."/>
            <person name="Tritt A."/>
            <person name="Yoshinaga Y."/>
            <person name="Zwiers L.-H."/>
            <person name="Turgeon B."/>
            <person name="Goodwin S."/>
            <person name="Spatafora J."/>
            <person name="Crous P."/>
            <person name="Grigoriev I."/>
        </authorList>
    </citation>
    <scope>NUCLEOTIDE SEQUENCE</scope>
    <source>
        <strain evidence="5">CBS 113818</strain>
    </source>
</reference>
<dbReference type="EMBL" id="MU006219">
    <property type="protein sequence ID" value="KAF2830883.1"/>
    <property type="molecule type" value="Genomic_DNA"/>
</dbReference>
<proteinExistence type="inferred from homology"/>
<feature type="compositionally biased region" description="Basic and acidic residues" evidence="3">
    <location>
        <begin position="80"/>
        <end position="95"/>
    </location>
</feature>
<dbReference type="Pfam" id="PF01585">
    <property type="entry name" value="G-patch"/>
    <property type="match status" value="1"/>
</dbReference>
<evidence type="ECO:0000256" key="2">
    <source>
        <dbReference type="SAM" id="Coils"/>
    </source>
</evidence>
<dbReference type="InterPro" id="IPR045211">
    <property type="entry name" value="TFP11/STIP/Ntr1"/>
</dbReference>
<feature type="compositionally biased region" description="Basic and acidic residues" evidence="3">
    <location>
        <begin position="16"/>
        <end position="31"/>
    </location>
</feature>
<evidence type="ECO:0000256" key="3">
    <source>
        <dbReference type="SAM" id="MobiDB-lite"/>
    </source>
</evidence>
<sequence>MDGDGDGDNQKRKRSFRQEPKKKAKMDDGSAKLKAGFGAKMMAKMGYKGEGGLGREGEGIEEPIQVVLRGTKGGVGIVAEKSEQQRREERRKAEANGEEYVDSSEEERRKKKERKAKAKGGARTAAPRPKKTVFEMEAAGMHVPLALQSIIDATTGASTPTSGVSLRGTDIVPFESSLQARVRRDLASFSEAFEELQIESETIPAQEWALEKELDALERQMEEAEDMRTRLQALRNSTFMDACEGLKQLRAAYPSKPLHRESIAVIYPHFSDIIASWSPLDNALEDVAAAFSELADVVQPRSRRIATQAYTHPSEALVARSTIDEEEAIKRGTTSSYETMMLKLWLPSVSSAVTQWDVKDPHPMTHLLETWKPVLPPFVANRVLEQVTRKLSTSVHEWNPRKFKKSPHIWIVEWLPYLKPTDLDPKGSGLVAEVKRKLRHALQSIDLSRGPLSGMESWRKVFGRGEFDHLLTAHLVPRFATYLRDNFEVNPLEQDLAPLEAVFAWKGLVSDQVIGELLRAQFFSKFLDVIHQWLSSEEVVFEEVQKWIQWWQDDILKAEINALPSVAACWDEAYTLINQALDLGDARLTDLPAPRVESTRASPETPQLSKSIREAPRPAPQVDELSFKEVVEEFCAEENLLMIPLREAHDVTGLPLFRVTASATGKGGAVAYLKGDILWVQNKKDKSVWEPMGLDERLIAKAEGK</sequence>
<dbReference type="GO" id="GO:0003676">
    <property type="term" value="F:nucleic acid binding"/>
    <property type="evidence" value="ECO:0007669"/>
    <property type="project" value="InterPro"/>
</dbReference>
<dbReference type="PANTHER" id="PTHR23329:SF1">
    <property type="entry name" value="TUFTELIN-INTERACTING PROTEIN 11"/>
    <property type="match status" value="1"/>
</dbReference>
<dbReference type="PROSITE" id="PS50174">
    <property type="entry name" value="G_PATCH"/>
    <property type="match status" value="1"/>
</dbReference>
<feature type="compositionally biased region" description="Acidic residues" evidence="3">
    <location>
        <begin position="96"/>
        <end position="105"/>
    </location>
</feature>
<protein>
    <submittedName>
        <fullName evidence="5">TFP11-domain-containing protein</fullName>
    </submittedName>
</protein>
<gene>
    <name evidence="5" type="ORF">CC86DRAFT_367522</name>
</gene>
<dbReference type="InterPro" id="IPR000467">
    <property type="entry name" value="G_patch_dom"/>
</dbReference>
<evidence type="ECO:0000313" key="5">
    <source>
        <dbReference type="EMBL" id="KAF2830883.1"/>
    </source>
</evidence>
<dbReference type="AlphaFoldDB" id="A0A6A7ACK9"/>
<feature type="domain" description="G-patch" evidence="4">
    <location>
        <begin position="34"/>
        <end position="80"/>
    </location>
</feature>
<evidence type="ECO:0000259" key="4">
    <source>
        <dbReference type="PROSITE" id="PS50174"/>
    </source>
</evidence>
<feature type="region of interest" description="Disordered" evidence="3">
    <location>
        <begin position="1"/>
        <end position="37"/>
    </location>
</feature>
<keyword evidence="6" id="KW-1185">Reference proteome</keyword>